<evidence type="ECO:0008006" key="3">
    <source>
        <dbReference type="Google" id="ProtNLM"/>
    </source>
</evidence>
<proteinExistence type="predicted"/>
<dbReference type="GeneID" id="93135259"/>
<keyword evidence="2" id="KW-1185">Reference proteome</keyword>
<gene>
    <name evidence="1" type="ORF">I6H88_10260</name>
</gene>
<dbReference type="OrthoDB" id="1261223at2"/>
<reference evidence="1 2" key="1">
    <citation type="submission" date="2020-12" db="EMBL/GenBank/DDBJ databases">
        <title>FDA dAtabase for Regulatory Grade micrObial Sequences (FDA-ARGOS): Supporting development and validation of Infectious Disease Dx tests.</title>
        <authorList>
            <person name="Kerrigan L."/>
            <person name="Long C."/>
            <person name="Tallon L."/>
            <person name="Sadzewicz L."/>
            <person name="Zhao X."/>
            <person name="Boylan J."/>
            <person name="Ott S."/>
            <person name="Bowen H."/>
            <person name="Vavikolanu K."/>
            <person name="Mehta A."/>
            <person name="Aluvathingal J."/>
            <person name="Nadendla S."/>
            <person name="Yan Y."/>
            <person name="Sichtig H."/>
        </authorList>
    </citation>
    <scope>NUCLEOTIDE SEQUENCE [LARGE SCALE GENOMIC DNA]</scope>
    <source>
        <strain evidence="1 2">FDAARGOS_1031</strain>
    </source>
</reference>
<dbReference type="Proteomes" id="UP000595426">
    <property type="component" value="Chromosome"/>
</dbReference>
<organism evidence="1 2">
    <name type="scientific">Elizabethkingia bruuniana</name>
    <dbReference type="NCBI Taxonomy" id="1756149"/>
    <lineage>
        <taxon>Bacteria</taxon>
        <taxon>Pseudomonadati</taxon>
        <taxon>Bacteroidota</taxon>
        <taxon>Flavobacteriia</taxon>
        <taxon>Flavobacteriales</taxon>
        <taxon>Weeksellaceae</taxon>
        <taxon>Elizabethkingia</taxon>
    </lineage>
</organism>
<protein>
    <recommendedName>
        <fullName evidence="3">PepSY domain-containing protein</fullName>
    </recommendedName>
</protein>
<dbReference type="EMBL" id="CP067018">
    <property type="protein sequence ID" value="QQN60925.1"/>
    <property type="molecule type" value="Genomic_DNA"/>
</dbReference>
<evidence type="ECO:0000313" key="2">
    <source>
        <dbReference type="Proteomes" id="UP000595426"/>
    </source>
</evidence>
<evidence type="ECO:0000313" key="1">
    <source>
        <dbReference type="EMBL" id="QQN60925.1"/>
    </source>
</evidence>
<dbReference type="AlphaFoldDB" id="A0A7T8A0U5"/>
<accession>A0A7T8A0U5</accession>
<dbReference type="KEGG" id="egm:AYC65_20250"/>
<dbReference type="RefSeq" id="WP_034870677.1">
    <property type="nucleotide sequence ID" value="NZ_CBCSDR010000008.1"/>
</dbReference>
<sequence length="92" mass="10973">MITKEKAVEIAIEYAKTRNRNYIYIETERVNYQENIRIPHGKYYEQKRSVYTITCHNEGYLDPISNYITVDAERGEVLFTITPQGYAEDWED</sequence>
<name>A0A7T8A0U5_9FLAO</name>